<dbReference type="GO" id="GO:0016757">
    <property type="term" value="F:glycosyltransferase activity"/>
    <property type="evidence" value="ECO:0007669"/>
    <property type="project" value="UniProtKB-KW"/>
</dbReference>
<dbReference type="CDD" id="cd06223">
    <property type="entry name" value="PRTases_typeI"/>
    <property type="match status" value="1"/>
</dbReference>
<gene>
    <name evidence="1" type="ORF">FHG71_04035</name>
</gene>
<protein>
    <submittedName>
        <fullName evidence="1">Phosphoribosyltransferase</fullName>
    </submittedName>
</protein>
<name>A0A5C4NMK5_9RHOB</name>
<dbReference type="RefSeq" id="WP_139080316.1">
    <property type="nucleotide sequence ID" value="NZ_VDFV01000002.1"/>
</dbReference>
<dbReference type="AlphaFoldDB" id="A0A5C4NMK5"/>
<keyword evidence="1" id="KW-0328">Glycosyltransferase</keyword>
<accession>A0A5C4NMK5</accession>
<dbReference type="OrthoDB" id="8478463at2"/>
<sequence>MTFRRLDDGVGLRGAFTLAYKITDDRSDRWTRRFIRFKDKDNAALSGAAETCAVAFPELITALDLDPKTTIIVPAISSREVAATPDSYVSRLAKVAADAAGLRFTTEAIRKQPHQPIHKIYNAADRSAALDAASYVAAPIDARIVFVVDDFITRGGTMSRIAQALIHANPGIQVGGVALGKTARRAYWGDLTNDHVPQRWDSLWQSGEPQDHAWLAKGRI</sequence>
<dbReference type="EMBL" id="VDFV01000002">
    <property type="protein sequence ID" value="TNC74356.1"/>
    <property type="molecule type" value="Genomic_DNA"/>
</dbReference>
<organism evidence="1 2">
    <name type="scientific">Rubellimicrobium roseum</name>
    <dbReference type="NCBI Taxonomy" id="687525"/>
    <lineage>
        <taxon>Bacteria</taxon>
        <taxon>Pseudomonadati</taxon>
        <taxon>Pseudomonadota</taxon>
        <taxon>Alphaproteobacteria</taxon>
        <taxon>Rhodobacterales</taxon>
        <taxon>Roseobacteraceae</taxon>
        <taxon>Rubellimicrobium</taxon>
    </lineage>
</organism>
<comment type="caution">
    <text evidence="1">The sequence shown here is derived from an EMBL/GenBank/DDBJ whole genome shotgun (WGS) entry which is preliminary data.</text>
</comment>
<proteinExistence type="predicted"/>
<evidence type="ECO:0000313" key="2">
    <source>
        <dbReference type="Proteomes" id="UP000305709"/>
    </source>
</evidence>
<reference evidence="1 2" key="1">
    <citation type="submission" date="2019-06" db="EMBL/GenBank/DDBJ databases">
        <authorList>
            <person name="Jiang L."/>
        </authorList>
    </citation>
    <scope>NUCLEOTIDE SEQUENCE [LARGE SCALE GENOMIC DNA]</scope>
    <source>
        <strain evidence="1 2">YIM 48858</strain>
    </source>
</reference>
<dbReference type="InterPro" id="IPR000836">
    <property type="entry name" value="PRTase_dom"/>
</dbReference>
<evidence type="ECO:0000313" key="1">
    <source>
        <dbReference type="EMBL" id="TNC74356.1"/>
    </source>
</evidence>
<dbReference type="InterPro" id="IPR029057">
    <property type="entry name" value="PRTase-like"/>
</dbReference>
<keyword evidence="1" id="KW-0808">Transferase</keyword>
<dbReference type="Gene3D" id="3.40.50.2020">
    <property type="match status" value="1"/>
</dbReference>
<dbReference type="Proteomes" id="UP000305709">
    <property type="component" value="Unassembled WGS sequence"/>
</dbReference>
<keyword evidence="2" id="KW-1185">Reference proteome</keyword>
<dbReference type="SUPFAM" id="SSF53271">
    <property type="entry name" value="PRTase-like"/>
    <property type="match status" value="1"/>
</dbReference>